<evidence type="ECO:0000256" key="1">
    <source>
        <dbReference type="SAM" id="SignalP"/>
    </source>
</evidence>
<gene>
    <name evidence="2" type="ORF">TIFTF001_037456</name>
</gene>
<evidence type="ECO:0000313" key="2">
    <source>
        <dbReference type="EMBL" id="GMN68397.1"/>
    </source>
</evidence>
<sequence length="72" mass="7943">MRCLLLVVAGHMWKIVLTLASQVSKAKAYSSRLGHEDMRCSILMVAGHRWSVVHVLASQVSKAKSLLIKARA</sequence>
<organism evidence="2 3">
    <name type="scientific">Ficus carica</name>
    <name type="common">Common fig</name>
    <dbReference type="NCBI Taxonomy" id="3494"/>
    <lineage>
        <taxon>Eukaryota</taxon>
        <taxon>Viridiplantae</taxon>
        <taxon>Streptophyta</taxon>
        <taxon>Embryophyta</taxon>
        <taxon>Tracheophyta</taxon>
        <taxon>Spermatophyta</taxon>
        <taxon>Magnoliopsida</taxon>
        <taxon>eudicotyledons</taxon>
        <taxon>Gunneridae</taxon>
        <taxon>Pentapetalae</taxon>
        <taxon>rosids</taxon>
        <taxon>fabids</taxon>
        <taxon>Rosales</taxon>
        <taxon>Moraceae</taxon>
        <taxon>Ficeae</taxon>
        <taxon>Ficus</taxon>
    </lineage>
</organism>
<proteinExistence type="predicted"/>
<dbReference type="AlphaFoldDB" id="A0AA88E5C3"/>
<keyword evidence="1" id="KW-0732">Signal</keyword>
<feature type="chain" id="PRO_5041678230" description="Secreted protein" evidence="1">
    <location>
        <begin position="21"/>
        <end position="72"/>
    </location>
</feature>
<comment type="caution">
    <text evidence="2">The sequence shown here is derived from an EMBL/GenBank/DDBJ whole genome shotgun (WGS) entry which is preliminary data.</text>
</comment>
<keyword evidence="3" id="KW-1185">Reference proteome</keyword>
<dbReference type="Proteomes" id="UP001187192">
    <property type="component" value="Unassembled WGS sequence"/>
</dbReference>
<evidence type="ECO:0000313" key="3">
    <source>
        <dbReference type="Proteomes" id="UP001187192"/>
    </source>
</evidence>
<evidence type="ECO:0008006" key="4">
    <source>
        <dbReference type="Google" id="ProtNLM"/>
    </source>
</evidence>
<name>A0AA88E5C3_FICCA</name>
<dbReference type="EMBL" id="BTGU01000605">
    <property type="protein sequence ID" value="GMN68397.1"/>
    <property type="molecule type" value="Genomic_DNA"/>
</dbReference>
<reference evidence="2" key="1">
    <citation type="submission" date="2023-07" db="EMBL/GenBank/DDBJ databases">
        <title>draft genome sequence of fig (Ficus carica).</title>
        <authorList>
            <person name="Takahashi T."/>
            <person name="Nishimura K."/>
        </authorList>
    </citation>
    <scope>NUCLEOTIDE SEQUENCE</scope>
</reference>
<feature type="signal peptide" evidence="1">
    <location>
        <begin position="1"/>
        <end position="20"/>
    </location>
</feature>
<accession>A0AA88E5C3</accession>
<protein>
    <recommendedName>
        <fullName evidence="4">Secreted protein</fullName>
    </recommendedName>
</protein>